<feature type="chain" id="PRO_5042037862" evidence="2">
    <location>
        <begin position="28"/>
        <end position="94"/>
    </location>
</feature>
<evidence type="ECO:0000256" key="2">
    <source>
        <dbReference type="SAM" id="SignalP"/>
    </source>
</evidence>
<comment type="caution">
    <text evidence="3">The sequence shown here is derived from an EMBL/GenBank/DDBJ whole genome shotgun (WGS) entry which is preliminary data.</text>
</comment>
<dbReference type="InterPro" id="IPR024489">
    <property type="entry name" value="Organ_specific_prot"/>
</dbReference>
<dbReference type="AlphaFoldDB" id="A0AAD3S1L4"/>
<feature type="signal peptide" evidence="2">
    <location>
        <begin position="1"/>
        <end position="27"/>
    </location>
</feature>
<dbReference type="PANTHER" id="PTHR33731">
    <property type="entry name" value="PROTEIN, PUTATIVE-RELATED"/>
    <property type="match status" value="1"/>
</dbReference>
<organism evidence="3 4">
    <name type="scientific">Nepenthes gracilis</name>
    <name type="common">Slender pitcher plant</name>
    <dbReference type="NCBI Taxonomy" id="150966"/>
    <lineage>
        <taxon>Eukaryota</taxon>
        <taxon>Viridiplantae</taxon>
        <taxon>Streptophyta</taxon>
        <taxon>Embryophyta</taxon>
        <taxon>Tracheophyta</taxon>
        <taxon>Spermatophyta</taxon>
        <taxon>Magnoliopsida</taxon>
        <taxon>eudicotyledons</taxon>
        <taxon>Gunneridae</taxon>
        <taxon>Pentapetalae</taxon>
        <taxon>Caryophyllales</taxon>
        <taxon>Nepenthaceae</taxon>
        <taxon>Nepenthes</taxon>
    </lineage>
</organism>
<protein>
    <submittedName>
        <fullName evidence="3">Uncharacterized protein</fullName>
    </submittedName>
</protein>
<feature type="region of interest" description="Disordered" evidence="1">
    <location>
        <begin position="53"/>
        <end position="76"/>
    </location>
</feature>
<dbReference type="EMBL" id="BSYO01000004">
    <property type="protein sequence ID" value="GMH02750.1"/>
    <property type="molecule type" value="Genomic_DNA"/>
</dbReference>
<dbReference type="PANTHER" id="PTHR33731:SF17">
    <property type="entry name" value="ORGAN-SPECIFIC PROTEIN P4-LIKE"/>
    <property type="match status" value="1"/>
</dbReference>
<gene>
    <name evidence="3" type="ORF">Nepgr_004589</name>
</gene>
<evidence type="ECO:0000313" key="3">
    <source>
        <dbReference type="EMBL" id="GMH02750.1"/>
    </source>
</evidence>
<accession>A0AAD3S1L4</accession>
<evidence type="ECO:0000256" key="1">
    <source>
        <dbReference type="SAM" id="MobiDB-lite"/>
    </source>
</evidence>
<reference evidence="3" key="1">
    <citation type="submission" date="2023-05" db="EMBL/GenBank/DDBJ databases">
        <title>Nepenthes gracilis genome sequencing.</title>
        <authorList>
            <person name="Fukushima K."/>
        </authorList>
    </citation>
    <scope>NUCLEOTIDE SEQUENCE</scope>
    <source>
        <strain evidence="3">SING2019-196</strain>
    </source>
</reference>
<keyword evidence="4" id="KW-1185">Reference proteome</keyword>
<proteinExistence type="predicted"/>
<name>A0AAD3S1L4_NEPGR</name>
<dbReference type="Proteomes" id="UP001279734">
    <property type="component" value="Unassembled WGS sequence"/>
</dbReference>
<keyword evidence="2" id="KW-0732">Signal</keyword>
<sequence>MQRVDMKSIRAISILFLLLSFLGQLDGRKGPEDYWKAVMRDQPMPEAIRGRLKGDHQKDGAAAPSAKKTGGHFNRNFDTRPIAIIYHHQDDHKN</sequence>
<evidence type="ECO:0000313" key="4">
    <source>
        <dbReference type="Proteomes" id="UP001279734"/>
    </source>
</evidence>
<dbReference type="Pfam" id="PF10950">
    <property type="entry name" value="Organ_specific"/>
    <property type="match status" value="1"/>
</dbReference>